<dbReference type="Gramene" id="AET6Gv20877900.4">
    <property type="protein sequence ID" value="AET6Gv20877900.4"/>
    <property type="gene ID" value="AET6Gv20877900"/>
</dbReference>
<dbReference type="AlphaFoldDB" id="A0A453PVZ1"/>
<dbReference type="Pfam" id="PF08387">
    <property type="entry name" value="FBD"/>
    <property type="match status" value="1"/>
</dbReference>
<organism evidence="2 3">
    <name type="scientific">Aegilops tauschii subsp. strangulata</name>
    <name type="common">Goatgrass</name>
    <dbReference type="NCBI Taxonomy" id="200361"/>
    <lineage>
        <taxon>Eukaryota</taxon>
        <taxon>Viridiplantae</taxon>
        <taxon>Streptophyta</taxon>
        <taxon>Embryophyta</taxon>
        <taxon>Tracheophyta</taxon>
        <taxon>Spermatophyta</taxon>
        <taxon>Magnoliopsida</taxon>
        <taxon>Liliopsida</taxon>
        <taxon>Poales</taxon>
        <taxon>Poaceae</taxon>
        <taxon>BOP clade</taxon>
        <taxon>Pooideae</taxon>
        <taxon>Triticodae</taxon>
        <taxon>Triticeae</taxon>
        <taxon>Triticinae</taxon>
        <taxon>Aegilops</taxon>
    </lineage>
</organism>
<keyword evidence="3" id="KW-1185">Reference proteome</keyword>
<dbReference type="Gene3D" id="3.80.10.10">
    <property type="entry name" value="Ribonuclease Inhibitor"/>
    <property type="match status" value="1"/>
</dbReference>
<name>A0A453PVZ1_AEGTS</name>
<dbReference type="STRING" id="200361.A0A453PVZ1"/>
<dbReference type="PANTHER" id="PTHR32141:SF171">
    <property type="entry name" value="F-BOX DOMAIN-CONTAINING PROTEIN"/>
    <property type="match status" value="1"/>
</dbReference>
<dbReference type="InterPro" id="IPR032675">
    <property type="entry name" value="LRR_dom_sf"/>
</dbReference>
<dbReference type="Proteomes" id="UP000015105">
    <property type="component" value="Chromosome 6D"/>
</dbReference>
<dbReference type="EnsemblPlants" id="AET6Gv20877900.4">
    <property type="protein sequence ID" value="AET6Gv20877900.4"/>
    <property type="gene ID" value="AET6Gv20877900"/>
</dbReference>
<dbReference type="PROSITE" id="PS50181">
    <property type="entry name" value="FBOX"/>
    <property type="match status" value="1"/>
</dbReference>
<accession>A0A453PVZ1</accession>
<proteinExistence type="predicted"/>
<dbReference type="InterPro" id="IPR001810">
    <property type="entry name" value="F-box_dom"/>
</dbReference>
<dbReference type="InterPro" id="IPR055411">
    <property type="entry name" value="LRR_FXL15/At3g58940/PEG3-like"/>
</dbReference>
<reference evidence="2" key="5">
    <citation type="journal article" date="2021" name="G3 (Bethesda)">
        <title>Aegilops tauschii genome assembly Aet v5.0 features greater sequence contiguity and improved annotation.</title>
        <authorList>
            <person name="Wang L."/>
            <person name="Zhu T."/>
            <person name="Rodriguez J.C."/>
            <person name="Deal K.R."/>
            <person name="Dubcovsky J."/>
            <person name="McGuire P.E."/>
            <person name="Lux T."/>
            <person name="Spannagl M."/>
            <person name="Mayer K.F.X."/>
            <person name="Baldrich P."/>
            <person name="Meyers B.C."/>
            <person name="Huo N."/>
            <person name="Gu Y.Q."/>
            <person name="Zhou H."/>
            <person name="Devos K.M."/>
            <person name="Bennetzen J.L."/>
            <person name="Unver T."/>
            <person name="Budak H."/>
            <person name="Gulick P.J."/>
            <person name="Galiba G."/>
            <person name="Kalapos B."/>
            <person name="Nelson D.R."/>
            <person name="Li P."/>
            <person name="You F.M."/>
            <person name="Luo M.C."/>
            <person name="Dvorak J."/>
        </authorList>
    </citation>
    <scope>NUCLEOTIDE SEQUENCE [LARGE SCALE GENOMIC DNA]</scope>
    <source>
        <strain evidence="2">cv. AL8/78</strain>
    </source>
</reference>
<evidence type="ECO:0000313" key="3">
    <source>
        <dbReference type="Proteomes" id="UP000015105"/>
    </source>
</evidence>
<dbReference type="SUPFAM" id="SSF81383">
    <property type="entry name" value="F-box domain"/>
    <property type="match status" value="1"/>
</dbReference>
<feature type="domain" description="F-box" evidence="1">
    <location>
        <begin position="86"/>
        <end position="122"/>
    </location>
</feature>
<reference evidence="2" key="4">
    <citation type="submission" date="2019-03" db="UniProtKB">
        <authorList>
            <consortium name="EnsemblPlants"/>
        </authorList>
    </citation>
    <scope>IDENTIFICATION</scope>
</reference>
<sequence>AAAASHSQSKTLAGSLGKKLTVAHHPHAAMDEPCVGTSMTEFARPDDVKSMTNFEIGRTCQCIPDPLISIPGPLSLSSAPWIPHGADRISCLPDAILRNIVARLPPKDAARTAVLASRWRPLWRSAPLVLIDTHLLPDYGARGPLIVGARYPRAVTDAVSRILATHPGPFRCVHLTCSVMDEHQDELESWLDILAAKGVQELVFVNRPWPIDLDLPATIFRCTSLVRLYLGFWRFPNTDGAIPRPAAFPNLRELFLSCTTVNEWDIAFMLEKSPVLELLMISGRPAFSTLHLASDSLRCVLIPVTFFDEIVVVNCPRLERLCQCAFVIPTKLTIGHAPKLCILGYLKAGRNTISVTEDECPTLPNVKIFSIGVEFQDDQDVEMIPSFISIFPNLETLHVHSAEGHQIGASVNSKFWQEGDPIKCSLQTLRNVFFYEFRGSRSEIDFLKFIAEGAGMLEKLVVRVAGECSSSLSVATSLNFLRFRSTVCRCEVLPCPGLRVRTPRYKYKASYDLSLKDPLEMPYVVVPQMFR</sequence>
<dbReference type="InterPro" id="IPR053781">
    <property type="entry name" value="F-box_AtFBL13-like"/>
</dbReference>
<dbReference type="Pfam" id="PF00646">
    <property type="entry name" value="F-box"/>
    <property type="match status" value="1"/>
</dbReference>
<evidence type="ECO:0000259" key="1">
    <source>
        <dbReference type="PROSITE" id="PS50181"/>
    </source>
</evidence>
<dbReference type="SUPFAM" id="SSF52058">
    <property type="entry name" value="L domain-like"/>
    <property type="match status" value="1"/>
</dbReference>
<reference evidence="2" key="3">
    <citation type="journal article" date="2017" name="Nature">
        <title>Genome sequence of the progenitor of the wheat D genome Aegilops tauschii.</title>
        <authorList>
            <person name="Luo M.C."/>
            <person name="Gu Y.Q."/>
            <person name="Puiu D."/>
            <person name="Wang H."/>
            <person name="Twardziok S.O."/>
            <person name="Deal K.R."/>
            <person name="Huo N."/>
            <person name="Zhu T."/>
            <person name="Wang L."/>
            <person name="Wang Y."/>
            <person name="McGuire P.E."/>
            <person name="Liu S."/>
            <person name="Long H."/>
            <person name="Ramasamy R.K."/>
            <person name="Rodriguez J.C."/>
            <person name="Van S.L."/>
            <person name="Yuan L."/>
            <person name="Wang Z."/>
            <person name="Xia Z."/>
            <person name="Xiao L."/>
            <person name="Anderson O.D."/>
            <person name="Ouyang S."/>
            <person name="Liang Y."/>
            <person name="Zimin A.V."/>
            <person name="Pertea G."/>
            <person name="Qi P."/>
            <person name="Bennetzen J.L."/>
            <person name="Dai X."/>
            <person name="Dawson M.W."/>
            <person name="Muller H.G."/>
            <person name="Kugler K."/>
            <person name="Rivarola-Duarte L."/>
            <person name="Spannagl M."/>
            <person name="Mayer K.F.X."/>
            <person name="Lu F.H."/>
            <person name="Bevan M.W."/>
            <person name="Leroy P."/>
            <person name="Li P."/>
            <person name="You F.M."/>
            <person name="Sun Q."/>
            <person name="Liu Z."/>
            <person name="Lyons E."/>
            <person name="Wicker T."/>
            <person name="Salzberg S.L."/>
            <person name="Devos K.M."/>
            <person name="Dvorak J."/>
        </authorList>
    </citation>
    <scope>NUCLEOTIDE SEQUENCE [LARGE SCALE GENOMIC DNA]</scope>
    <source>
        <strain evidence="2">cv. AL8/78</strain>
    </source>
</reference>
<dbReference type="PANTHER" id="PTHR32141">
    <property type="match status" value="1"/>
</dbReference>
<protein>
    <recommendedName>
        <fullName evidence="1">F-box domain-containing protein</fullName>
    </recommendedName>
</protein>
<dbReference type="InterPro" id="IPR036047">
    <property type="entry name" value="F-box-like_dom_sf"/>
</dbReference>
<dbReference type="Pfam" id="PF24758">
    <property type="entry name" value="LRR_At5g56370"/>
    <property type="match status" value="1"/>
</dbReference>
<dbReference type="InterPro" id="IPR006566">
    <property type="entry name" value="FBD"/>
</dbReference>
<dbReference type="CDD" id="cd22160">
    <property type="entry name" value="F-box_AtFBL13-like"/>
    <property type="match status" value="1"/>
</dbReference>
<reference evidence="3" key="1">
    <citation type="journal article" date="2014" name="Science">
        <title>Ancient hybridizations among the ancestral genomes of bread wheat.</title>
        <authorList>
            <consortium name="International Wheat Genome Sequencing Consortium,"/>
            <person name="Marcussen T."/>
            <person name="Sandve S.R."/>
            <person name="Heier L."/>
            <person name="Spannagl M."/>
            <person name="Pfeifer M."/>
            <person name="Jakobsen K.S."/>
            <person name="Wulff B.B."/>
            <person name="Steuernagel B."/>
            <person name="Mayer K.F."/>
            <person name="Olsen O.A."/>
        </authorList>
    </citation>
    <scope>NUCLEOTIDE SEQUENCE [LARGE SCALE GENOMIC DNA]</scope>
    <source>
        <strain evidence="3">cv. AL8/78</strain>
    </source>
</reference>
<reference evidence="3" key="2">
    <citation type="journal article" date="2017" name="Nat. Plants">
        <title>The Aegilops tauschii genome reveals multiple impacts of transposons.</title>
        <authorList>
            <person name="Zhao G."/>
            <person name="Zou C."/>
            <person name="Li K."/>
            <person name="Wang K."/>
            <person name="Li T."/>
            <person name="Gao L."/>
            <person name="Zhang X."/>
            <person name="Wang H."/>
            <person name="Yang Z."/>
            <person name="Liu X."/>
            <person name="Jiang W."/>
            <person name="Mao L."/>
            <person name="Kong X."/>
            <person name="Jiao Y."/>
            <person name="Jia J."/>
        </authorList>
    </citation>
    <scope>NUCLEOTIDE SEQUENCE [LARGE SCALE GENOMIC DNA]</scope>
    <source>
        <strain evidence="3">cv. AL8/78</strain>
    </source>
</reference>
<dbReference type="InterPro" id="IPR055302">
    <property type="entry name" value="F-box_dom-containing"/>
</dbReference>
<evidence type="ECO:0000313" key="2">
    <source>
        <dbReference type="EnsemblPlants" id="AET6Gv20877900.4"/>
    </source>
</evidence>